<reference evidence="1" key="1">
    <citation type="submission" date="2023-10" db="EMBL/GenBank/DDBJ databases">
        <authorList>
            <person name="Chen Y."/>
            <person name="Shah S."/>
            <person name="Dougan E. K."/>
            <person name="Thang M."/>
            <person name="Chan C."/>
        </authorList>
    </citation>
    <scope>NUCLEOTIDE SEQUENCE [LARGE SCALE GENOMIC DNA]</scope>
</reference>
<evidence type="ECO:0000313" key="2">
    <source>
        <dbReference type="Proteomes" id="UP001189429"/>
    </source>
</evidence>
<name>A0ABN9QWL7_9DINO</name>
<evidence type="ECO:0000313" key="1">
    <source>
        <dbReference type="EMBL" id="CAK0809511.1"/>
    </source>
</evidence>
<dbReference type="SUPFAM" id="SSF53448">
    <property type="entry name" value="Nucleotide-diphospho-sugar transferases"/>
    <property type="match status" value="1"/>
</dbReference>
<evidence type="ECO:0008006" key="3">
    <source>
        <dbReference type="Google" id="ProtNLM"/>
    </source>
</evidence>
<proteinExistence type="predicted"/>
<organism evidence="1 2">
    <name type="scientific">Prorocentrum cordatum</name>
    <dbReference type="NCBI Taxonomy" id="2364126"/>
    <lineage>
        <taxon>Eukaryota</taxon>
        <taxon>Sar</taxon>
        <taxon>Alveolata</taxon>
        <taxon>Dinophyceae</taxon>
        <taxon>Prorocentrales</taxon>
        <taxon>Prorocentraceae</taxon>
        <taxon>Prorocentrum</taxon>
    </lineage>
</organism>
<dbReference type="Gene3D" id="3.40.50.11350">
    <property type="match status" value="1"/>
</dbReference>
<dbReference type="InterPro" id="IPR029044">
    <property type="entry name" value="Nucleotide-diphossugar_trans"/>
</dbReference>
<dbReference type="Proteomes" id="UP001189429">
    <property type="component" value="Unassembled WGS sequence"/>
</dbReference>
<keyword evidence="2" id="KW-1185">Reference proteome</keyword>
<gene>
    <name evidence="1" type="ORF">PCOR1329_LOCUS14747</name>
</gene>
<accession>A0ABN9QWL7</accession>
<protein>
    <recommendedName>
        <fullName evidence="3">Hexosyltransferase</fullName>
    </recommendedName>
</protein>
<dbReference type="Gene3D" id="3.90.550.10">
    <property type="entry name" value="Spore Coat Polysaccharide Biosynthesis Protein SpsA, Chain A"/>
    <property type="match status" value="1"/>
</dbReference>
<comment type="caution">
    <text evidence="1">The sequence shown here is derived from an EMBL/GenBank/DDBJ whole genome shotgun (WGS) entry which is preliminary data.</text>
</comment>
<sequence>MSSAVCLHHPDGDDWDKHCNHWERLSEANTNCRSSEPFSDLVRHRTSHLQGAWIFYVGDHEIGADLQALSEEASMPVVTREQVLPASSGVMRRFTGDESVSREVGAALDYFLCSQMPVFIGNSVSPWSASQIVIRDTVASWYNSFGIPLADVFRAYTIPLVYTYTEESSPTGKVLLQISILSVKRVMPTASIHILYHGSGDGELRGWLTQHGVVLYDHRPTWRDQIEQMRLKGNRLASHLYANAGNYLGTWQRIDIPQFLSVEYCILLDSDAFVVRAFTIADIGHSIPRGLAFSSELNEDDGQPSNAGVALLNVPFLRESVERFHAFVVNHGDPNFARGPSDQGAYMEFYENDLQFLSTRFNMKPYYKNAHNWDTRFILHYHGLKPSDHIKYWFSGICEPLQCFLIFLFEGVPYQCDAMVDFAKAAAFEGPGLIRQYCDLSTSNYSDLCTGLLGLMADHGLPGRTCAAYCERALAQRGLNPADFPYRH</sequence>
<dbReference type="EMBL" id="CAUYUJ010004434">
    <property type="protein sequence ID" value="CAK0809511.1"/>
    <property type="molecule type" value="Genomic_DNA"/>
</dbReference>